<evidence type="ECO:0000256" key="3">
    <source>
        <dbReference type="ARBA" id="ARBA00012601"/>
    </source>
</evidence>
<protein>
    <recommendedName>
        <fullName evidence="3">cellulase</fullName>
        <ecNumber evidence="3">3.2.1.4</ecNumber>
    </recommendedName>
</protein>
<dbReference type="Pfam" id="PF01270">
    <property type="entry name" value="Glyco_hydro_8"/>
    <property type="match status" value="1"/>
</dbReference>
<dbReference type="PRINTS" id="PR00735">
    <property type="entry name" value="GLHYDRLASE8"/>
</dbReference>
<evidence type="ECO:0000313" key="9">
    <source>
        <dbReference type="Proteomes" id="UP000006844"/>
    </source>
</evidence>
<dbReference type="AlphaFoldDB" id="E8V0S7"/>
<accession>E8V0S7</accession>
<dbReference type="PROSITE" id="PS51257">
    <property type="entry name" value="PROKAR_LIPOPROTEIN"/>
    <property type="match status" value="1"/>
</dbReference>
<dbReference type="KEGG" id="tsa:AciPR4_1395"/>
<dbReference type="EC" id="3.2.1.4" evidence="3"/>
<evidence type="ECO:0000256" key="5">
    <source>
        <dbReference type="ARBA" id="ARBA00023001"/>
    </source>
</evidence>
<dbReference type="EMBL" id="CP002467">
    <property type="protein sequence ID" value="ADV82218.1"/>
    <property type="molecule type" value="Genomic_DNA"/>
</dbReference>
<dbReference type="Gene3D" id="1.50.10.10">
    <property type="match status" value="1"/>
</dbReference>
<keyword evidence="7" id="KW-0119">Carbohydrate metabolism</keyword>
<dbReference type="GO" id="GO:0008810">
    <property type="term" value="F:cellulase activity"/>
    <property type="evidence" value="ECO:0007669"/>
    <property type="project" value="UniProtKB-EC"/>
</dbReference>
<evidence type="ECO:0000256" key="1">
    <source>
        <dbReference type="ARBA" id="ARBA00000966"/>
    </source>
</evidence>
<dbReference type="STRING" id="401053.AciPR4_1395"/>
<dbReference type="InterPro" id="IPR012341">
    <property type="entry name" value="6hp_glycosidase-like_sf"/>
</dbReference>
<evidence type="ECO:0000313" key="8">
    <source>
        <dbReference type="EMBL" id="ADV82218.1"/>
    </source>
</evidence>
<evidence type="ECO:0000256" key="7">
    <source>
        <dbReference type="ARBA" id="ARBA00023326"/>
    </source>
</evidence>
<evidence type="ECO:0000256" key="4">
    <source>
        <dbReference type="ARBA" id="ARBA00022801"/>
    </source>
</evidence>
<dbReference type="RefSeq" id="WP_013567951.1">
    <property type="nucleotide sequence ID" value="NC_014963.1"/>
</dbReference>
<name>E8V0S7_TERSS</name>
<comment type="similarity">
    <text evidence="2">Belongs to the glycosyl hydrolase 8 (cellulase D) family.</text>
</comment>
<dbReference type="Proteomes" id="UP000006844">
    <property type="component" value="Chromosome"/>
</dbReference>
<keyword evidence="4 8" id="KW-0378">Hydrolase</keyword>
<dbReference type="InterPro" id="IPR002037">
    <property type="entry name" value="Glyco_hydro_8"/>
</dbReference>
<keyword evidence="5" id="KW-0136">Cellulose degradation</keyword>
<keyword evidence="9" id="KW-1185">Reference proteome</keyword>
<dbReference type="HOGENOM" id="CLU_037297_0_0_0"/>
<sequence length="386" mass="41946">MLNSRISRKVAVMALCAIAGLQGCKAEQPWPLWQKYTDVFMDGSGRIVDKGAGDHTTSEGQAYAMFFALVVNDRSRFDKLLHWTEDNLAGGDMTARLPAWNWGKASDGSWKILDANSASDADVWLAYDLLEAGRLWKVERYEKLGQVMAGRIAQSEVVSVPGIGTMLLPGPTGFHPDPTNYVLNPSYLPPQALARLALAAPAGPWGTIADSLPQLLAKGSGGGFAMDWVLAGTTVRPSPNPQQLAEGKKDEVAVGSYDAIRVYLWLGMADHATRGVQAAMPELGNMGAYLKTHVTPPLTVDQTGKVLNEAGTIGFSAAVIPYLLSTGRQAEAKMQMDRLGASADPATSLYGHPPMYYDQNLALFATGWMEKRFRFEKDGRLRLLWK</sequence>
<reference evidence="8 9" key="1">
    <citation type="journal article" date="2012" name="Stand. Genomic Sci.">
        <title>Complete genome sequence of Terriglobus saanensis type strain SP1PR4(T), an Acidobacteria from tundra soil.</title>
        <authorList>
            <person name="Rawat S.R."/>
            <person name="Mannisto M.K."/>
            <person name="Starovoytov V."/>
            <person name="Goodwin L."/>
            <person name="Nolan M."/>
            <person name="Hauser L."/>
            <person name="Land M."/>
            <person name="Davenport K.W."/>
            <person name="Woyke T."/>
            <person name="Haggblom M.M."/>
        </authorList>
    </citation>
    <scope>NUCLEOTIDE SEQUENCE</scope>
    <source>
        <strain evidence="9">ATCC BAA-1853 / DSM 23119 / SP1PR4</strain>
    </source>
</reference>
<dbReference type="OrthoDB" id="9766708at2"/>
<keyword evidence="6 8" id="KW-0326">Glycosidase</keyword>
<keyword evidence="7" id="KW-0624">Polysaccharide degradation</keyword>
<gene>
    <name evidence="8" type="ordered locus">AciPR4_1395</name>
</gene>
<dbReference type="SUPFAM" id="SSF48208">
    <property type="entry name" value="Six-hairpin glycosidases"/>
    <property type="match status" value="1"/>
</dbReference>
<dbReference type="NCBIfam" id="NF008305">
    <property type="entry name" value="PRK11097.1"/>
    <property type="match status" value="1"/>
</dbReference>
<proteinExistence type="inferred from homology"/>
<evidence type="ECO:0000256" key="6">
    <source>
        <dbReference type="ARBA" id="ARBA00023295"/>
    </source>
</evidence>
<evidence type="ECO:0000256" key="2">
    <source>
        <dbReference type="ARBA" id="ARBA00009209"/>
    </source>
</evidence>
<dbReference type="eggNOG" id="COG3405">
    <property type="taxonomic scope" value="Bacteria"/>
</dbReference>
<dbReference type="GO" id="GO:0030245">
    <property type="term" value="P:cellulose catabolic process"/>
    <property type="evidence" value="ECO:0007669"/>
    <property type="project" value="UniProtKB-KW"/>
</dbReference>
<dbReference type="InterPro" id="IPR008928">
    <property type="entry name" value="6-hairpin_glycosidase_sf"/>
</dbReference>
<organism evidence="8 9">
    <name type="scientific">Terriglobus saanensis (strain ATCC BAA-1853 / DSM 23119 / SP1PR4)</name>
    <dbReference type="NCBI Taxonomy" id="401053"/>
    <lineage>
        <taxon>Bacteria</taxon>
        <taxon>Pseudomonadati</taxon>
        <taxon>Acidobacteriota</taxon>
        <taxon>Terriglobia</taxon>
        <taxon>Terriglobales</taxon>
        <taxon>Acidobacteriaceae</taxon>
        <taxon>Terriglobus</taxon>
    </lineage>
</organism>
<comment type="catalytic activity">
    <reaction evidence="1">
        <text>Endohydrolysis of (1-&gt;4)-beta-D-glucosidic linkages in cellulose, lichenin and cereal beta-D-glucans.</text>
        <dbReference type="EC" id="3.2.1.4"/>
    </reaction>
</comment>